<evidence type="ECO:0000256" key="2">
    <source>
        <dbReference type="ARBA" id="ARBA00022723"/>
    </source>
</evidence>
<evidence type="ECO:0000259" key="5">
    <source>
        <dbReference type="SMART" id="SM00849"/>
    </source>
</evidence>
<dbReference type="SMART" id="SM00849">
    <property type="entry name" value="Lactamase_B"/>
    <property type="match status" value="1"/>
</dbReference>
<gene>
    <name evidence="6" type="ORF">METZ01_LOCUS63186</name>
</gene>
<dbReference type="AlphaFoldDB" id="A0A381T299"/>
<name>A0A381T299_9ZZZZ</name>
<dbReference type="Gene3D" id="3.60.15.10">
    <property type="entry name" value="Ribonuclease Z/Hydroxyacylglutathione hydrolase-like"/>
    <property type="match status" value="1"/>
</dbReference>
<accession>A0A381T299</accession>
<dbReference type="CDD" id="cd07729">
    <property type="entry name" value="AHL_lactonase_MBL-fold"/>
    <property type="match status" value="1"/>
</dbReference>
<feature type="domain" description="Metallo-beta-lactamase" evidence="5">
    <location>
        <begin position="79"/>
        <end position="282"/>
    </location>
</feature>
<sequence length="298" mass="32374">MRNVMLASIVAGLLVFTVSGTLACSGDESPVELSTGDTGTSRVVPTTVRLYVFDCGHLRIPDPGRFSLLPHEVSTLELSVPCYLIEHPDGTLLWDAGLADSLAEGSPHTQDNGTVSTVTTTLRAQLDELGLESDDIAYLAMSHLHYDHAGNANDFAASTWLVQRLEHEAAFGDAQAFGFDRALYEALETAETVILDGDHDVFGDGSVMIKSAPGHTPGHQVLFVDLVETGPIVLSGDLYHFPENRLLKRVPTFNFDDTQTLESMGLVEDFLITTGARLWIEHDIATNVLLDKSPAYYD</sequence>
<dbReference type="InterPro" id="IPR001279">
    <property type="entry name" value="Metallo-B-lactamas"/>
</dbReference>
<evidence type="ECO:0000313" key="6">
    <source>
        <dbReference type="EMBL" id="SVA10332.1"/>
    </source>
</evidence>
<reference evidence="6" key="1">
    <citation type="submission" date="2018-05" db="EMBL/GenBank/DDBJ databases">
        <authorList>
            <person name="Lanie J.A."/>
            <person name="Ng W.-L."/>
            <person name="Kazmierczak K.M."/>
            <person name="Andrzejewski T.M."/>
            <person name="Davidsen T.M."/>
            <person name="Wayne K.J."/>
            <person name="Tettelin H."/>
            <person name="Glass J.I."/>
            <person name="Rusch D."/>
            <person name="Podicherti R."/>
            <person name="Tsui H.-C.T."/>
            <person name="Winkler M.E."/>
        </authorList>
    </citation>
    <scope>NUCLEOTIDE SEQUENCE</scope>
</reference>
<dbReference type="EMBL" id="UINC01003919">
    <property type="protein sequence ID" value="SVA10332.1"/>
    <property type="molecule type" value="Genomic_DNA"/>
</dbReference>
<keyword evidence="3" id="KW-0378">Hydrolase</keyword>
<protein>
    <recommendedName>
        <fullName evidence="5">Metallo-beta-lactamase domain-containing protein</fullName>
    </recommendedName>
</protein>
<dbReference type="SUPFAM" id="SSF56281">
    <property type="entry name" value="Metallo-hydrolase/oxidoreductase"/>
    <property type="match status" value="1"/>
</dbReference>
<dbReference type="InterPro" id="IPR036866">
    <property type="entry name" value="RibonucZ/Hydroxyglut_hydro"/>
</dbReference>
<organism evidence="6">
    <name type="scientific">marine metagenome</name>
    <dbReference type="NCBI Taxonomy" id="408172"/>
    <lineage>
        <taxon>unclassified sequences</taxon>
        <taxon>metagenomes</taxon>
        <taxon>ecological metagenomes</taxon>
    </lineage>
</organism>
<keyword evidence="2" id="KW-0479">Metal-binding</keyword>
<keyword evidence="4" id="KW-0862">Zinc</keyword>
<dbReference type="PANTHER" id="PTHR42978">
    <property type="entry name" value="QUORUM-QUENCHING LACTONASE YTNP-RELATED-RELATED"/>
    <property type="match status" value="1"/>
</dbReference>
<comment type="similarity">
    <text evidence="1">Belongs to the metallo-beta-lactamase superfamily.</text>
</comment>
<evidence type="ECO:0000256" key="1">
    <source>
        <dbReference type="ARBA" id="ARBA00007749"/>
    </source>
</evidence>
<evidence type="ECO:0000256" key="4">
    <source>
        <dbReference type="ARBA" id="ARBA00022833"/>
    </source>
</evidence>
<proteinExistence type="inferred from homology"/>
<dbReference type="Pfam" id="PF00753">
    <property type="entry name" value="Lactamase_B"/>
    <property type="match status" value="1"/>
</dbReference>
<dbReference type="PROSITE" id="PS51257">
    <property type="entry name" value="PROKAR_LIPOPROTEIN"/>
    <property type="match status" value="1"/>
</dbReference>
<evidence type="ECO:0000256" key="3">
    <source>
        <dbReference type="ARBA" id="ARBA00022801"/>
    </source>
</evidence>
<dbReference type="InterPro" id="IPR051013">
    <property type="entry name" value="MBL_superfamily_lactonases"/>
</dbReference>
<dbReference type="GO" id="GO:0016787">
    <property type="term" value="F:hydrolase activity"/>
    <property type="evidence" value="ECO:0007669"/>
    <property type="project" value="UniProtKB-KW"/>
</dbReference>
<dbReference type="PANTHER" id="PTHR42978:SF3">
    <property type="entry name" value="BLR3078 PROTEIN"/>
    <property type="match status" value="1"/>
</dbReference>
<dbReference type="GO" id="GO:0046872">
    <property type="term" value="F:metal ion binding"/>
    <property type="evidence" value="ECO:0007669"/>
    <property type="project" value="UniProtKB-KW"/>
</dbReference>